<reference evidence="1 2" key="1">
    <citation type="journal article" date="2014" name="Science">
        <title>Plant genetics. Early allopolyploid evolution in the post-Neolithic Brassica napus oilseed genome.</title>
        <authorList>
            <person name="Chalhoub B."/>
            <person name="Denoeud F."/>
            <person name="Liu S."/>
            <person name="Parkin I.A."/>
            <person name="Tang H."/>
            <person name="Wang X."/>
            <person name="Chiquet J."/>
            <person name="Belcram H."/>
            <person name="Tong C."/>
            <person name="Samans B."/>
            <person name="Correa M."/>
            <person name="Da Silva C."/>
            <person name="Just J."/>
            <person name="Falentin C."/>
            <person name="Koh C.S."/>
            <person name="Le Clainche I."/>
            <person name="Bernard M."/>
            <person name="Bento P."/>
            <person name="Noel B."/>
            <person name="Labadie K."/>
            <person name="Alberti A."/>
            <person name="Charles M."/>
            <person name="Arnaud D."/>
            <person name="Guo H."/>
            <person name="Daviaud C."/>
            <person name="Alamery S."/>
            <person name="Jabbari K."/>
            <person name="Zhao M."/>
            <person name="Edger P.P."/>
            <person name="Chelaifa H."/>
            <person name="Tack D."/>
            <person name="Lassalle G."/>
            <person name="Mestiri I."/>
            <person name="Schnel N."/>
            <person name="Le Paslier M.C."/>
            <person name="Fan G."/>
            <person name="Renault V."/>
            <person name="Bayer P.E."/>
            <person name="Golicz A.A."/>
            <person name="Manoli S."/>
            <person name="Lee T.H."/>
            <person name="Thi V.H."/>
            <person name="Chalabi S."/>
            <person name="Hu Q."/>
            <person name="Fan C."/>
            <person name="Tollenaere R."/>
            <person name="Lu Y."/>
            <person name="Battail C."/>
            <person name="Shen J."/>
            <person name="Sidebottom C.H."/>
            <person name="Wang X."/>
            <person name="Canaguier A."/>
            <person name="Chauveau A."/>
            <person name="Berard A."/>
            <person name="Deniot G."/>
            <person name="Guan M."/>
            <person name="Liu Z."/>
            <person name="Sun F."/>
            <person name="Lim Y.P."/>
            <person name="Lyons E."/>
            <person name="Town C.D."/>
            <person name="Bancroft I."/>
            <person name="Wang X."/>
            <person name="Meng J."/>
            <person name="Ma J."/>
            <person name="Pires J.C."/>
            <person name="King G.J."/>
            <person name="Brunel D."/>
            <person name="Delourme R."/>
            <person name="Renard M."/>
            <person name="Aury J.M."/>
            <person name="Adams K.L."/>
            <person name="Batley J."/>
            <person name="Snowdon R.J."/>
            <person name="Tost J."/>
            <person name="Edwards D."/>
            <person name="Zhou Y."/>
            <person name="Hua W."/>
            <person name="Sharpe A.G."/>
            <person name="Paterson A.H."/>
            <person name="Guan C."/>
            <person name="Wincker P."/>
        </authorList>
    </citation>
    <scope>NUCLEOTIDE SEQUENCE [LARGE SCALE GENOMIC DNA]</scope>
    <source>
        <strain evidence="2">cv. Darmor-bzh</strain>
    </source>
</reference>
<protein>
    <submittedName>
        <fullName evidence="1">BnaC07g15440D protein</fullName>
    </submittedName>
</protein>
<proteinExistence type="predicted"/>
<name>A0A078H3A4_BRANA</name>
<dbReference type="AlphaFoldDB" id="A0A078H3A4"/>
<keyword evidence="2" id="KW-1185">Reference proteome</keyword>
<accession>A0A078H3A4</accession>
<sequence>MRSCQWKSTRKNVMNKMNEYFWNRKKWNDE</sequence>
<dbReference type="EMBL" id="LK032281">
    <property type="protein sequence ID" value="CDY31894.1"/>
    <property type="molecule type" value="Genomic_DNA"/>
</dbReference>
<gene>
    <name evidence="1" type="primary">BnaC07g15440D</name>
    <name evidence="1" type="ORF">GSBRNA2T00050641001</name>
</gene>
<evidence type="ECO:0000313" key="2">
    <source>
        <dbReference type="Proteomes" id="UP000028999"/>
    </source>
</evidence>
<dbReference type="Proteomes" id="UP000028999">
    <property type="component" value="Unassembled WGS sequence"/>
</dbReference>
<dbReference type="PaxDb" id="3708-A0A078H3A4"/>
<evidence type="ECO:0000313" key="1">
    <source>
        <dbReference type="EMBL" id="CDY31894.1"/>
    </source>
</evidence>
<dbReference type="Gramene" id="CDY31894">
    <property type="protein sequence ID" value="CDY31894"/>
    <property type="gene ID" value="GSBRNA2T00050641001"/>
</dbReference>
<organism evidence="1 2">
    <name type="scientific">Brassica napus</name>
    <name type="common">Rape</name>
    <dbReference type="NCBI Taxonomy" id="3708"/>
    <lineage>
        <taxon>Eukaryota</taxon>
        <taxon>Viridiplantae</taxon>
        <taxon>Streptophyta</taxon>
        <taxon>Embryophyta</taxon>
        <taxon>Tracheophyta</taxon>
        <taxon>Spermatophyta</taxon>
        <taxon>Magnoliopsida</taxon>
        <taxon>eudicotyledons</taxon>
        <taxon>Gunneridae</taxon>
        <taxon>Pentapetalae</taxon>
        <taxon>rosids</taxon>
        <taxon>malvids</taxon>
        <taxon>Brassicales</taxon>
        <taxon>Brassicaceae</taxon>
        <taxon>Brassiceae</taxon>
        <taxon>Brassica</taxon>
    </lineage>
</organism>